<reference evidence="3" key="1">
    <citation type="journal article" date="2019" name="Int. J. Syst. Evol. Microbiol.">
        <title>The Global Catalogue of Microorganisms (GCM) 10K type strain sequencing project: providing services to taxonomists for standard genome sequencing and annotation.</title>
        <authorList>
            <consortium name="The Broad Institute Genomics Platform"/>
            <consortium name="The Broad Institute Genome Sequencing Center for Infectious Disease"/>
            <person name="Wu L."/>
            <person name="Ma J."/>
        </authorList>
    </citation>
    <scope>NUCLEOTIDE SEQUENCE [LARGE SCALE GENOMIC DNA]</scope>
    <source>
        <strain evidence="3">DFY28</strain>
    </source>
</reference>
<keyword evidence="3" id="KW-1185">Reference proteome</keyword>
<dbReference type="RefSeq" id="WP_377281536.1">
    <property type="nucleotide sequence ID" value="NZ_JBHRSI010000004.1"/>
</dbReference>
<proteinExistence type="predicted"/>
<comment type="caution">
    <text evidence="2">The sequence shown here is derived from an EMBL/GenBank/DDBJ whole genome shotgun (WGS) entry which is preliminary data.</text>
</comment>
<evidence type="ECO:0000259" key="1">
    <source>
        <dbReference type="Pfam" id="PF12680"/>
    </source>
</evidence>
<evidence type="ECO:0000313" key="3">
    <source>
        <dbReference type="Proteomes" id="UP001597237"/>
    </source>
</evidence>
<evidence type="ECO:0000313" key="2">
    <source>
        <dbReference type="EMBL" id="MFD1785475.1"/>
    </source>
</evidence>
<organism evidence="2 3">
    <name type="scientific">Phenylobacterium terrae</name>
    <dbReference type="NCBI Taxonomy" id="2665495"/>
    <lineage>
        <taxon>Bacteria</taxon>
        <taxon>Pseudomonadati</taxon>
        <taxon>Pseudomonadota</taxon>
        <taxon>Alphaproteobacteria</taxon>
        <taxon>Caulobacterales</taxon>
        <taxon>Caulobacteraceae</taxon>
        <taxon>Phenylobacterium</taxon>
    </lineage>
</organism>
<dbReference type="SUPFAM" id="SSF54427">
    <property type="entry name" value="NTF2-like"/>
    <property type="match status" value="1"/>
</dbReference>
<feature type="domain" description="SnoaL-like" evidence="1">
    <location>
        <begin position="33"/>
        <end position="122"/>
    </location>
</feature>
<dbReference type="Gene3D" id="3.10.450.50">
    <property type="match status" value="1"/>
</dbReference>
<dbReference type="InterPro" id="IPR037401">
    <property type="entry name" value="SnoaL-like"/>
</dbReference>
<dbReference type="Proteomes" id="UP001597237">
    <property type="component" value="Unassembled WGS sequence"/>
</dbReference>
<dbReference type="PANTHER" id="PTHR41252">
    <property type="entry name" value="BLR2505 PROTEIN"/>
    <property type="match status" value="1"/>
</dbReference>
<dbReference type="EMBL" id="JBHUEY010000006">
    <property type="protein sequence ID" value="MFD1785475.1"/>
    <property type="molecule type" value="Genomic_DNA"/>
</dbReference>
<dbReference type="Pfam" id="PF12680">
    <property type="entry name" value="SnoaL_2"/>
    <property type="match status" value="1"/>
</dbReference>
<name>A0ABW4N5W8_9CAUL</name>
<dbReference type="PANTHER" id="PTHR41252:SF1">
    <property type="entry name" value="BLR2505 PROTEIN"/>
    <property type="match status" value="1"/>
</dbReference>
<dbReference type="InterPro" id="IPR032710">
    <property type="entry name" value="NTF2-like_dom_sf"/>
</dbReference>
<sequence>MTAVDATLVEVRNRKLVEEAFARWGAGTGGPYDLLADDVTWTIVGRSDASKVYSGREAFMTEVIQPFNARMSQGLRPTIRQLTTDGDRVIIFFDASGVAKDGVPYANTYAWFWEMRDGRVARAYAFYDSLAFNELWRRVTP</sequence>
<accession>A0ABW4N5W8</accession>
<gene>
    <name evidence="2" type="ORF">ACFSC0_18895</name>
</gene>
<protein>
    <submittedName>
        <fullName evidence="2">Nuclear transport factor 2 family protein</fullName>
    </submittedName>
</protein>